<protein>
    <submittedName>
        <fullName evidence="9">Cytochrome P450</fullName>
    </submittedName>
</protein>
<dbReference type="GO" id="GO:0005506">
    <property type="term" value="F:iron ion binding"/>
    <property type="evidence" value="ECO:0007669"/>
    <property type="project" value="InterPro"/>
</dbReference>
<dbReference type="GO" id="GO:0020037">
    <property type="term" value="F:heme binding"/>
    <property type="evidence" value="ECO:0007669"/>
    <property type="project" value="InterPro"/>
</dbReference>
<evidence type="ECO:0000256" key="6">
    <source>
        <dbReference type="ARBA" id="ARBA00023004"/>
    </source>
</evidence>
<evidence type="ECO:0000256" key="4">
    <source>
        <dbReference type="ARBA" id="ARBA00022723"/>
    </source>
</evidence>
<dbReference type="Pfam" id="PF00067">
    <property type="entry name" value="p450"/>
    <property type="match status" value="1"/>
</dbReference>
<keyword evidence="8" id="KW-0349">Heme</keyword>
<evidence type="ECO:0000256" key="5">
    <source>
        <dbReference type="ARBA" id="ARBA00023002"/>
    </source>
</evidence>
<dbReference type="CDD" id="cd11061">
    <property type="entry name" value="CYP67-like"/>
    <property type="match status" value="1"/>
</dbReference>
<reference evidence="9 10" key="1">
    <citation type="journal article" date="2017" name="Mol. Ecol.">
        <title>Comparative and population genomic landscape of Phellinus noxius: A hypervariable fungus causing root rot in trees.</title>
        <authorList>
            <person name="Chung C.L."/>
            <person name="Lee T.J."/>
            <person name="Akiba M."/>
            <person name="Lee H.H."/>
            <person name="Kuo T.H."/>
            <person name="Liu D."/>
            <person name="Ke H.M."/>
            <person name="Yokoi T."/>
            <person name="Roa M.B."/>
            <person name="Lu M.J."/>
            <person name="Chang Y.Y."/>
            <person name="Ann P.J."/>
            <person name="Tsai J.N."/>
            <person name="Chen C.Y."/>
            <person name="Tzean S.S."/>
            <person name="Ota Y."/>
            <person name="Hattori T."/>
            <person name="Sahashi N."/>
            <person name="Liou R.F."/>
            <person name="Kikuchi T."/>
            <person name="Tsai I.J."/>
        </authorList>
    </citation>
    <scope>NUCLEOTIDE SEQUENCE [LARGE SCALE GENOMIC DNA]</scope>
    <source>
        <strain evidence="9 10">FFPRI411160</strain>
    </source>
</reference>
<keyword evidence="4 8" id="KW-0479">Metal-binding</keyword>
<dbReference type="Proteomes" id="UP000217199">
    <property type="component" value="Unassembled WGS sequence"/>
</dbReference>
<dbReference type="PRINTS" id="PR00463">
    <property type="entry name" value="EP450I"/>
</dbReference>
<dbReference type="Gene3D" id="1.10.630.10">
    <property type="entry name" value="Cytochrome P450"/>
    <property type="match status" value="1"/>
</dbReference>
<evidence type="ECO:0000256" key="2">
    <source>
        <dbReference type="ARBA" id="ARBA00005179"/>
    </source>
</evidence>
<gene>
    <name evidence="9" type="ORF">PNOK_0603200</name>
</gene>
<accession>A0A286UI15</accession>
<proteinExistence type="inferred from homology"/>
<dbReference type="InterPro" id="IPR001128">
    <property type="entry name" value="Cyt_P450"/>
</dbReference>
<dbReference type="GO" id="GO:0016705">
    <property type="term" value="F:oxidoreductase activity, acting on paired donors, with incorporation or reduction of molecular oxygen"/>
    <property type="evidence" value="ECO:0007669"/>
    <property type="project" value="InterPro"/>
</dbReference>
<comment type="caution">
    <text evidence="9">The sequence shown here is derived from an EMBL/GenBank/DDBJ whole genome shotgun (WGS) entry which is preliminary data.</text>
</comment>
<dbReference type="OrthoDB" id="6692864at2759"/>
<comment type="pathway">
    <text evidence="2">Secondary metabolite biosynthesis.</text>
</comment>
<evidence type="ECO:0000313" key="9">
    <source>
        <dbReference type="EMBL" id="PAV19188.1"/>
    </source>
</evidence>
<dbReference type="PRINTS" id="PR00385">
    <property type="entry name" value="P450"/>
</dbReference>
<dbReference type="STRING" id="2282107.A0A286UI15"/>
<dbReference type="EMBL" id="NBII01000005">
    <property type="protein sequence ID" value="PAV19188.1"/>
    <property type="molecule type" value="Genomic_DNA"/>
</dbReference>
<dbReference type="GO" id="GO:0004497">
    <property type="term" value="F:monooxygenase activity"/>
    <property type="evidence" value="ECO:0007669"/>
    <property type="project" value="UniProtKB-KW"/>
</dbReference>
<dbReference type="InterPro" id="IPR036396">
    <property type="entry name" value="Cyt_P450_sf"/>
</dbReference>
<comment type="cofactor">
    <cofactor evidence="1 8">
        <name>heme</name>
        <dbReference type="ChEBI" id="CHEBI:30413"/>
    </cofactor>
</comment>
<dbReference type="SUPFAM" id="SSF48264">
    <property type="entry name" value="Cytochrome P450"/>
    <property type="match status" value="1"/>
</dbReference>
<dbReference type="InterPro" id="IPR002401">
    <property type="entry name" value="Cyt_P450_E_grp-I"/>
</dbReference>
<evidence type="ECO:0000256" key="8">
    <source>
        <dbReference type="PIRSR" id="PIRSR602401-1"/>
    </source>
</evidence>
<sequence>MQTWGIHYLALPALSYEESIIFVVTCAFLTHALYNRYEFDSVKVLPHLLLLFVLPLLPVYRLSPLHPLSSYPGPVLARVSKIWGALHASKGKDHLLFKRMHDKYGPYVRTGPNELSVLDVEVIPEILGTNGMPRGPQWDGRRKPGSTPSLISTRSTREHAVRRKPWTRAFSPASVKEYEPFVQRRALQLAGELEKRSELGPIDLTEWFNYFAFDIMGDMALGGGFELMRDGGDNEGIWTILHTGLEKMAILQHMPWLSRILFQFSFGTESATRMTEFCQEQARKRATRGSTRKDLFYHLLDEGGVEKVKPPFRYVMSDSMLALVAGSDTTSITLGGVFFYMLKNPGLYDRLRREVDSTFPLGEGEPFDSQKLANMPFLNSVIFESLRLQPPVGSSLQRAPEPGSGGKIVAGRFLPEGTAIKIPPYALFRDLRYFSPAPESFLPDRWLLPTEDVQESETNVNFSTDVRAFIPFSVGPGSCAGKPLAILELRIVIATLMQKFEMQFAEGYDISEWEEAKEDWFAMKNGRLPVTIRLRRLRKPEAGP</sequence>
<organism evidence="9 10">
    <name type="scientific">Pyrrhoderma noxium</name>
    <dbReference type="NCBI Taxonomy" id="2282107"/>
    <lineage>
        <taxon>Eukaryota</taxon>
        <taxon>Fungi</taxon>
        <taxon>Dikarya</taxon>
        <taxon>Basidiomycota</taxon>
        <taxon>Agaricomycotina</taxon>
        <taxon>Agaricomycetes</taxon>
        <taxon>Hymenochaetales</taxon>
        <taxon>Hymenochaetaceae</taxon>
        <taxon>Pyrrhoderma</taxon>
    </lineage>
</organism>
<dbReference type="InParanoid" id="A0A286UI15"/>
<feature type="binding site" description="axial binding residue" evidence="8">
    <location>
        <position position="479"/>
    </location>
    <ligand>
        <name>heme</name>
        <dbReference type="ChEBI" id="CHEBI:30413"/>
    </ligand>
    <ligandPart>
        <name>Fe</name>
        <dbReference type="ChEBI" id="CHEBI:18248"/>
    </ligandPart>
</feature>
<comment type="similarity">
    <text evidence="3">Belongs to the cytochrome P450 family.</text>
</comment>
<dbReference type="PANTHER" id="PTHR24305">
    <property type="entry name" value="CYTOCHROME P450"/>
    <property type="match status" value="1"/>
</dbReference>
<evidence type="ECO:0000256" key="7">
    <source>
        <dbReference type="ARBA" id="ARBA00023033"/>
    </source>
</evidence>
<keyword evidence="5" id="KW-0560">Oxidoreductase</keyword>
<keyword evidence="10" id="KW-1185">Reference proteome</keyword>
<keyword evidence="7" id="KW-0503">Monooxygenase</keyword>
<dbReference type="AlphaFoldDB" id="A0A286UI15"/>
<evidence type="ECO:0000256" key="3">
    <source>
        <dbReference type="ARBA" id="ARBA00010617"/>
    </source>
</evidence>
<name>A0A286UI15_9AGAM</name>
<evidence type="ECO:0000256" key="1">
    <source>
        <dbReference type="ARBA" id="ARBA00001971"/>
    </source>
</evidence>
<dbReference type="InterPro" id="IPR050121">
    <property type="entry name" value="Cytochrome_P450_monoxygenase"/>
</dbReference>
<keyword evidence="6 8" id="KW-0408">Iron</keyword>
<evidence type="ECO:0000313" key="10">
    <source>
        <dbReference type="Proteomes" id="UP000217199"/>
    </source>
</evidence>
<dbReference type="PANTHER" id="PTHR24305:SF187">
    <property type="entry name" value="P450, PUTATIVE (EUROFUNG)-RELATED"/>
    <property type="match status" value="1"/>
</dbReference>